<keyword evidence="1" id="KW-0175">Coiled coil</keyword>
<feature type="coiled-coil region" evidence="1">
    <location>
        <begin position="620"/>
        <end position="657"/>
    </location>
</feature>
<organism evidence="4 5">
    <name type="scientific">Ralstonia chuxiongensis</name>
    <dbReference type="NCBI Taxonomy" id="2957504"/>
    <lineage>
        <taxon>Bacteria</taxon>
        <taxon>Pseudomonadati</taxon>
        <taxon>Pseudomonadota</taxon>
        <taxon>Betaproteobacteria</taxon>
        <taxon>Burkholderiales</taxon>
        <taxon>Burkholderiaceae</taxon>
        <taxon>Ralstonia</taxon>
    </lineage>
</organism>
<name>A0AA41WUG7_9RALS</name>
<sequence>MSESVVGKATLEVGADVSGVRAGVSEARSAVTGLANTVATEGRRAAQGIETISQAAASVAKEGGRAAAGVETIGQAATAAAGNMDAAATRFLRGLERQADRAGRTAAEYAALRAEQLGVTAAAQQYIERLRAVEVASKASDTAQQNLGMSARQTAAAMRMVSPQITDIVTQLAGGQSPMLVLTQQGGQLKDMFGGVGPALKGVASYVASLITPTTVAAAAAGALAYAWMTGAQEARGYTNALIMTGHYAGVSSGQMAGMAESVSRVIGTQHQAADVLTRITTTGRVASEQMVEVSSAAIAMEKATGQSIDETIKDFVKLAEEPAKASVKLNEQFHYLTGAVYEQIAALERAGQVDEAAALAQKTFADALRDRALEVRRNVGYMELAWIGLTETAKRAWDAIAGIGRAETAGDKLNGLYRTMAQQEKELAEARAKGYNTVQLEAALNANRSRLQQYNDAVVADAKKAADQAAKQRAEDDKIGARVSIDALMKSVRSRRQIRDDDLKKFKSDAEKAGLSAEEYAKGVAAINEKYKDKTPKAATEDAGARMLENLRKTGAALAAQQAVEDQLTAGQKARAEFEQQIADIKGKKTLTADQKSLLTHQDQIRAQLDLNIAAELAIQKRKDETAELEKQRKLLEDARQQAEGMNVRIADAAQARSEQFGRQLDAFGLGKRANEQVNAAKSIYREFERMRTDWNKSMTKRGLVGSDLYNEELAKINESERAALDQLGAYYDQLAAKQSDWKFGALSALADYRDAAANVAASAERLFSNAFQSMEDAVAKFATTGKLDFKSFAQSVIADLARIQARAAISGLAQMGLSMVGSMFGSFAGDVGGSAAGTVAASGGTMTVPGDMLYGGSMPAPSYGGGLFVDGARAAGGPVSAGGLYLVGEQGPELFRPSGSGSIVPNHALGGGGVVVNVIGAPSQLEVQQSTDQDGRTQIDLIFKEVDRRIDDRLQRATLQGGVLSGRRN</sequence>
<dbReference type="EMBL" id="JAMYWC010000003">
    <property type="protein sequence ID" value="MCP1173033.1"/>
    <property type="molecule type" value="Genomic_DNA"/>
</dbReference>
<evidence type="ECO:0000313" key="4">
    <source>
        <dbReference type="EMBL" id="MCP1173033.1"/>
    </source>
</evidence>
<dbReference type="InterPro" id="IPR009628">
    <property type="entry name" value="Phage_tape_measure_N"/>
</dbReference>
<evidence type="ECO:0000313" key="5">
    <source>
        <dbReference type="Proteomes" id="UP001162793"/>
    </source>
</evidence>
<protein>
    <submittedName>
        <fullName evidence="4">Phage tail tape measure protein</fullName>
    </submittedName>
</protein>
<dbReference type="Proteomes" id="UP001162793">
    <property type="component" value="Unassembled WGS sequence"/>
</dbReference>
<dbReference type="Pfam" id="PF24622">
    <property type="entry name" value="TMP_4"/>
    <property type="match status" value="1"/>
</dbReference>
<comment type="caution">
    <text evidence="4">The sequence shown here is derived from an EMBL/GenBank/DDBJ whole genome shotgun (WGS) entry which is preliminary data.</text>
</comment>
<dbReference type="AlphaFoldDB" id="A0AA41WUG7"/>
<dbReference type="NCBIfam" id="TIGR01541">
    <property type="entry name" value="tape_meas_lam_C"/>
    <property type="match status" value="1"/>
</dbReference>
<evidence type="ECO:0000256" key="1">
    <source>
        <dbReference type="SAM" id="Coils"/>
    </source>
</evidence>
<feature type="domain" description="Bacteriophage tail tape measure C-terminal" evidence="3">
    <location>
        <begin position="742"/>
        <end position="815"/>
    </location>
</feature>
<accession>A0AA41WUG7</accession>
<proteinExistence type="predicted"/>
<feature type="domain" description="Bacteriophage tail tape measure N-terminal" evidence="2">
    <location>
        <begin position="144"/>
        <end position="345"/>
    </location>
</feature>
<keyword evidence="5" id="KW-1185">Reference proteome</keyword>
<dbReference type="InterPro" id="IPR006431">
    <property type="entry name" value="Phage_tape_meas_C"/>
</dbReference>
<evidence type="ECO:0000259" key="3">
    <source>
        <dbReference type="Pfam" id="PF09718"/>
    </source>
</evidence>
<gene>
    <name evidence="4" type="ORF">NKG59_11760</name>
</gene>
<dbReference type="Pfam" id="PF06791">
    <property type="entry name" value="TMP_2"/>
    <property type="match status" value="1"/>
</dbReference>
<dbReference type="Pfam" id="PF09718">
    <property type="entry name" value="Tape_meas_lam_C"/>
    <property type="match status" value="1"/>
</dbReference>
<evidence type="ECO:0000259" key="2">
    <source>
        <dbReference type="Pfam" id="PF06791"/>
    </source>
</evidence>
<reference evidence="5" key="1">
    <citation type="journal article" date="2023" name="Front. Microbiol.">
        <title>Ralstonia chuxiongensis sp. nov., Ralstonia mojiangensis sp. nov., and Ralstonia soli sp. nov., isolated from tobacco fields, are three novel species in the family Burkholderiaceae.</title>
        <authorList>
            <person name="Lu C.H."/>
            <person name="Zhang Y.Y."/>
            <person name="Jiang N."/>
            <person name="Chen W."/>
            <person name="Shao X."/>
            <person name="Zhao Z.M."/>
            <person name="Lu W.L."/>
            <person name="Hu X."/>
            <person name="Xi Y.X."/>
            <person name="Zou S.Y."/>
            <person name="Wei Q.J."/>
            <person name="Lin Z.L."/>
            <person name="Gong L."/>
            <person name="Gai X.T."/>
            <person name="Zhang L.Q."/>
            <person name="Li J.Y."/>
            <person name="Jin Y."/>
            <person name="Xia Z.Y."/>
        </authorList>
    </citation>
    <scope>NUCLEOTIDE SEQUENCE [LARGE SCALE GENOMIC DNA]</scope>
    <source>
        <strain evidence="5">21YRMH01-3</strain>
    </source>
</reference>
<dbReference type="RefSeq" id="WP_253536917.1">
    <property type="nucleotide sequence ID" value="NZ_JAMYWC010000003.1"/>
</dbReference>